<dbReference type="AlphaFoldDB" id="A0A8J5C733"/>
<name>A0A8J5C733_ZINOF</name>
<comment type="caution">
    <text evidence="1">The sequence shown here is derived from an EMBL/GenBank/DDBJ whole genome shotgun (WGS) entry which is preliminary data.</text>
</comment>
<sequence length="160" mass="18424">MASTSSLQVSKLTKDNYKMWSIQMEALLGFLDVWDLVETEYTIAETSNGNEQALKVMKKREKALFTIYQGVDETTFKLITLAITSQEAWEILKITYDGVDKEKKILLQTLRAQFEALQQEPSKLIFDYFSRFDFIVVAIEESKDLEVMAVEELMGGLWSI</sequence>
<organism evidence="1 2">
    <name type="scientific">Zingiber officinale</name>
    <name type="common">Ginger</name>
    <name type="synonym">Amomum zingiber</name>
    <dbReference type="NCBI Taxonomy" id="94328"/>
    <lineage>
        <taxon>Eukaryota</taxon>
        <taxon>Viridiplantae</taxon>
        <taxon>Streptophyta</taxon>
        <taxon>Embryophyta</taxon>
        <taxon>Tracheophyta</taxon>
        <taxon>Spermatophyta</taxon>
        <taxon>Magnoliopsida</taxon>
        <taxon>Liliopsida</taxon>
        <taxon>Zingiberales</taxon>
        <taxon>Zingiberaceae</taxon>
        <taxon>Zingiber</taxon>
    </lineage>
</organism>
<gene>
    <name evidence="1" type="ORF">ZIOFF_073218</name>
</gene>
<evidence type="ECO:0000313" key="1">
    <source>
        <dbReference type="EMBL" id="KAG6468530.1"/>
    </source>
</evidence>
<evidence type="ECO:0000313" key="2">
    <source>
        <dbReference type="Proteomes" id="UP000734854"/>
    </source>
</evidence>
<dbReference type="EMBL" id="JACMSC010000022">
    <property type="protein sequence ID" value="KAG6468530.1"/>
    <property type="molecule type" value="Genomic_DNA"/>
</dbReference>
<evidence type="ECO:0008006" key="3">
    <source>
        <dbReference type="Google" id="ProtNLM"/>
    </source>
</evidence>
<dbReference type="PANTHER" id="PTHR35317:SF28">
    <property type="entry name" value="ZINC FINGER, CCHC-TYPE, RIBONUCLEASE H-LIKE DOMAIN, GAG-PRE-INTEGRASE DOMAIN PROTEIN-RELATED"/>
    <property type="match status" value="1"/>
</dbReference>
<dbReference type="Pfam" id="PF14223">
    <property type="entry name" value="Retrotran_gag_2"/>
    <property type="match status" value="1"/>
</dbReference>
<keyword evidence="2" id="KW-1185">Reference proteome</keyword>
<dbReference type="PANTHER" id="PTHR35317">
    <property type="entry name" value="OS04G0629600 PROTEIN"/>
    <property type="match status" value="1"/>
</dbReference>
<proteinExistence type="predicted"/>
<protein>
    <recommendedName>
        <fullName evidence="3">DUF4219 domain-containing protein</fullName>
    </recommendedName>
</protein>
<dbReference type="Proteomes" id="UP000734854">
    <property type="component" value="Unassembled WGS sequence"/>
</dbReference>
<accession>A0A8J5C733</accession>
<reference evidence="1 2" key="1">
    <citation type="submission" date="2020-08" db="EMBL/GenBank/DDBJ databases">
        <title>Plant Genome Project.</title>
        <authorList>
            <person name="Zhang R.-G."/>
        </authorList>
    </citation>
    <scope>NUCLEOTIDE SEQUENCE [LARGE SCALE GENOMIC DNA]</scope>
    <source>
        <tissue evidence="1">Rhizome</tissue>
    </source>
</reference>